<evidence type="ECO:0000256" key="2">
    <source>
        <dbReference type="SAM" id="Phobius"/>
    </source>
</evidence>
<dbReference type="RefSeq" id="WP_140884464.1">
    <property type="nucleotide sequence ID" value="NZ_RCZP01000013.1"/>
</dbReference>
<keyword evidence="2" id="KW-0812">Transmembrane</keyword>
<dbReference type="Gene3D" id="3.30.530.20">
    <property type="match status" value="1"/>
</dbReference>
<feature type="compositionally biased region" description="Polar residues" evidence="1">
    <location>
        <begin position="157"/>
        <end position="174"/>
    </location>
</feature>
<dbReference type="InterPro" id="IPR023393">
    <property type="entry name" value="START-like_dom_sf"/>
</dbReference>
<dbReference type="AlphaFoldDB" id="A0A502G141"/>
<evidence type="ECO:0000256" key="1">
    <source>
        <dbReference type="SAM" id="MobiDB-lite"/>
    </source>
</evidence>
<dbReference type="OrthoDB" id="9787428at2"/>
<reference evidence="3 4" key="1">
    <citation type="journal article" date="2019" name="Environ. Microbiol.">
        <title>Species interactions and distinct microbial communities in high Arctic permafrost affected cryosols are associated with the CH4 and CO2 gas fluxes.</title>
        <authorList>
            <person name="Altshuler I."/>
            <person name="Hamel J."/>
            <person name="Turney S."/>
            <person name="Magnuson E."/>
            <person name="Levesque R."/>
            <person name="Greer C."/>
            <person name="Whyte L.G."/>
        </authorList>
    </citation>
    <scope>NUCLEOTIDE SEQUENCE [LARGE SCALE GENOMIC DNA]</scope>
    <source>
        <strain evidence="3 4">S9.3B</strain>
    </source>
</reference>
<feature type="region of interest" description="Disordered" evidence="1">
    <location>
        <begin position="148"/>
        <end position="183"/>
    </location>
</feature>
<dbReference type="CDD" id="cd05018">
    <property type="entry name" value="CoxG"/>
    <property type="match status" value="1"/>
</dbReference>
<dbReference type="InterPro" id="IPR010419">
    <property type="entry name" value="CO_DH_gsu"/>
</dbReference>
<keyword evidence="2" id="KW-1133">Transmembrane helix</keyword>
<evidence type="ECO:0000313" key="4">
    <source>
        <dbReference type="Proteomes" id="UP000317078"/>
    </source>
</evidence>
<comment type="caution">
    <text evidence="3">The sequence shown here is derived from an EMBL/GenBank/DDBJ whole genome shotgun (WGS) entry which is preliminary data.</text>
</comment>
<gene>
    <name evidence="3" type="ORF">EAH89_14725</name>
</gene>
<dbReference type="Proteomes" id="UP000317078">
    <property type="component" value="Unassembled WGS sequence"/>
</dbReference>
<feature type="transmembrane region" description="Helical" evidence="2">
    <location>
        <begin position="218"/>
        <end position="237"/>
    </location>
</feature>
<proteinExistence type="predicted"/>
<dbReference type="SUPFAM" id="SSF55961">
    <property type="entry name" value="Bet v1-like"/>
    <property type="match status" value="1"/>
</dbReference>
<organism evidence="3 4">
    <name type="scientific">Muricoccus nepalensis</name>
    <dbReference type="NCBI Taxonomy" id="1854500"/>
    <lineage>
        <taxon>Bacteria</taxon>
        <taxon>Pseudomonadati</taxon>
        <taxon>Pseudomonadota</taxon>
        <taxon>Alphaproteobacteria</taxon>
        <taxon>Acetobacterales</taxon>
        <taxon>Roseomonadaceae</taxon>
        <taxon>Muricoccus</taxon>
    </lineage>
</organism>
<name>A0A502G141_9PROT</name>
<keyword evidence="4" id="KW-1185">Reference proteome</keyword>
<dbReference type="Pfam" id="PF06240">
    <property type="entry name" value="COXG"/>
    <property type="match status" value="1"/>
</dbReference>
<dbReference type="PANTHER" id="PTHR38588">
    <property type="entry name" value="BLL0334 PROTEIN"/>
    <property type="match status" value="1"/>
</dbReference>
<protein>
    <submittedName>
        <fullName evidence="3">Carbon monoxide dehydrogenase</fullName>
    </submittedName>
</protein>
<keyword evidence="2" id="KW-0472">Membrane</keyword>
<dbReference type="EMBL" id="RCZP01000013">
    <property type="protein sequence ID" value="TPG55499.1"/>
    <property type="molecule type" value="Genomic_DNA"/>
</dbReference>
<dbReference type="PANTHER" id="PTHR38588:SF1">
    <property type="entry name" value="BLL0334 PROTEIN"/>
    <property type="match status" value="1"/>
</dbReference>
<accession>A0A502G141</accession>
<sequence length="238" mass="24778">MDMTGSRLIEAPRQRVWEALNDPAVLQAAIPGCESVERTGDDSFAAKVAVRIGPMSAKFGGKVTLTNVRPPEGYTITGEGSGGAMGFARGGADVSLTEEGPSSTKLDYTVKAQVGGKMAQLGARLVDSTARQMADQFFDRFAAQLAPPAPVAPEPSETPTMATDSMASSDTVPTQPRPDGAPIAAGRTATAALRPAAAKRTIWDTLDAIPREPLGLPINLWLGGAVFLGILMLLFVLG</sequence>
<evidence type="ECO:0000313" key="3">
    <source>
        <dbReference type="EMBL" id="TPG55499.1"/>
    </source>
</evidence>